<evidence type="ECO:0000256" key="7">
    <source>
        <dbReference type="ARBA" id="ARBA00022927"/>
    </source>
</evidence>
<dbReference type="GO" id="GO:0005816">
    <property type="term" value="C:spindle pole body"/>
    <property type="evidence" value="ECO:0007669"/>
    <property type="project" value="TreeGrafter"/>
</dbReference>
<keyword evidence="4" id="KW-0813">Transport</keyword>
<dbReference type="GO" id="GO:0031965">
    <property type="term" value="C:nuclear membrane"/>
    <property type="evidence" value="ECO:0007669"/>
    <property type="project" value="UniProtKB-SubCell"/>
</dbReference>
<evidence type="ECO:0000256" key="3">
    <source>
        <dbReference type="ARBA" id="ARBA00005760"/>
    </source>
</evidence>
<keyword evidence="7" id="KW-0653">Protein transport</keyword>
<evidence type="ECO:0000256" key="10">
    <source>
        <dbReference type="ARBA" id="ARBA00023132"/>
    </source>
</evidence>
<evidence type="ECO:0000256" key="1">
    <source>
        <dbReference type="ARBA" id="ARBA00004232"/>
    </source>
</evidence>
<dbReference type="OrthoDB" id="67850at2759"/>
<dbReference type="GO" id="GO:0006999">
    <property type="term" value="P:nuclear pore organization"/>
    <property type="evidence" value="ECO:0007669"/>
    <property type="project" value="TreeGrafter"/>
</dbReference>
<feature type="transmembrane region" description="Helical" evidence="13">
    <location>
        <begin position="17"/>
        <end position="38"/>
    </location>
</feature>
<gene>
    <name evidence="14" type="primary">TMEM48</name>
    <name evidence="14" type="ORF">BGZ80_009256</name>
</gene>
<dbReference type="EMBL" id="JAAAID010000538">
    <property type="protein sequence ID" value="KAG0016384.1"/>
    <property type="molecule type" value="Genomic_DNA"/>
</dbReference>
<comment type="caution">
    <text evidence="14">The sequence shown here is derived from an EMBL/GenBank/DDBJ whole genome shotgun (WGS) entry which is preliminary data.</text>
</comment>
<reference evidence="14" key="1">
    <citation type="journal article" date="2020" name="Fungal Divers.">
        <title>Resolving the Mortierellaceae phylogeny through synthesis of multi-gene phylogenetics and phylogenomics.</title>
        <authorList>
            <person name="Vandepol N."/>
            <person name="Liber J."/>
            <person name="Desiro A."/>
            <person name="Na H."/>
            <person name="Kennedy M."/>
            <person name="Barry K."/>
            <person name="Grigoriev I.V."/>
            <person name="Miller A.N."/>
            <person name="O'Donnell K."/>
            <person name="Stajich J.E."/>
            <person name="Bonito G."/>
        </authorList>
    </citation>
    <scope>NUCLEOTIDE SEQUENCE</scope>
    <source>
        <strain evidence="14">NRRL 2769</strain>
    </source>
</reference>
<evidence type="ECO:0000256" key="9">
    <source>
        <dbReference type="ARBA" id="ARBA00023010"/>
    </source>
</evidence>
<feature type="transmembrane region" description="Helical" evidence="13">
    <location>
        <begin position="126"/>
        <end position="147"/>
    </location>
</feature>
<evidence type="ECO:0000256" key="2">
    <source>
        <dbReference type="ARBA" id="ARBA00004567"/>
    </source>
</evidence>
<accession>A0A9P6MWQ5</accession>
<evidence type="ECO:0000313" key="15">
    <source>
        <dbReference type="Proteomes" id="UP000703661"/>
    </source>
</evidence>
<dbReference type="Pfam" id="PF09531">
    <property type="entry name" value="Ndc1_Nup"/>
    <property type="match status" value="1"/>
</dbReference>
<evidence type="ECO:0000256" key="13">
    <source>
        <dbReference type="SAM" id="Phobius"/>
    </source>
</evidence>
<dbReference type="AlphaFoldDB" id="A0A9P6MWQ5"/>
<evidence type="ECO:0000256" key="5">
    <source>
        <dbReference type="ARBA" id="ARBA00022692"/>
    </source>
</evidence>
<dbReference type="GO" id="GO:0015031">
    <property type="term" value="P:protein transport"/>
    <property type="evidence" value="ECO:0007669"/>
    <property type="project" value="UniProtKB-KW"/>
</dbReference>
<keyword evidence="9" id="KW-0811">Translocation</keyword>
<evidence type="ECO:0000256" key="6">
    <source>
        <dbReference type="ARBA" id="ARBA00022816"/>
    </source>
</evidence>
<evidence type="ECO:0000256" key="12">
    <source>
        <dbReference type="ARBA" id="ARBA00023242"/>
    </source>
</evidence>
<evidence type="ECO:0000256" key="11">
    <source>
        <dbReference type="ARBA" id="ARBA00023136"/>
    </source>
</evidence>
<comment type="subcellular location">
    <subcellularLocation>
        <location evidence="1">Nucleus membrane</location>
        <topology evidence="1">Multi-pass membrane protein</topology>
    </subcellularLocation>
    <subcellularLocation>
        <location evidence="2">Nucleus</location>
        <location evidence="2">Nuclear pore complex</location>
    </subcellularLocation>
</comment>
<keyword evidence="10" id="KW-0906">Nuclear pore complex</keyword>
<name>A0A9P6MWQ5_9FUNG</name>
<sequence>MSATYFHDFFSIASDPLSWVLISFYVIMATSLHALILAPSNTALTNYSELVMFISEKGFSQINERYILTRTFSVILGFYLGMQHLLYQQDLLIFTEVQLSTVEHIFNNYWKGAIKKSARMASRVTVAFWFGYNIILSRILMNMATGFTVEEIRFHAPQYGPRWYSIRLAFRLFITSFTISVFTESLQILCDHFLSLKMNATASSVDPNACIVTGLKVDGSNTTPESLLTYHAYQELNSLAGYVPSRRAEIFSEAAYMPSGWKQISEHCMGLLNKAASRIDKASSKGSSTASTAVSQTLNTTIRRRLPPGKGGALETNIFRASKQEHFLDSLKGPSTEEMLAKARIEADKSLADPNSGKRPNLGGSRDRLELVAFRWISKNLRDLVFKHPELQKQLSRIPSQDLFRATEDFQLTVWSFQSLARLVVASYREDRYGVVQRDIAKILEAMLKLLMSMEYFLITEGRLETFVSTPYSAHVDAQKLVKARSIALLQTLKTSIYQIVVTFRDQIGEFVLAPAYADRLQHFIEFDD</sequence>
<keyword evidence="12" id="KW-0539">Nucleus</keyword>
<dbReference type="GO" id="GO:0030674">
    <property type="term" value="F:protein-macromolecule adaptor activity"/>
    <property type="evidence" value="ECO:0007669"/>
    <property type="project" value="TreeGrafter"/>
</dbReference>
<evidence type="ECO:0000256" key="8">
    <source>
        <dbReference type="ARBA" id="ARBA00022989"/>
    </source>
</evidence>
<keyword evidence="15" id="KW-1185">Reference proteome</keyword>
<organism evidence="14 15">
    <name type="scientific">Entomortierella chlamydospora</name>
    <dbReference type="NCBI Taxonomy" id="101097"/>
    <lineage>
        <taxon>Eukaryota</taxon>
        <taxon>Fungi</taxon>
        <taxon>Fungi incertae sedis</taxon>
        <taxon>Mucoromycota</taxon>
        <taxon>Mortierellomycotina</taxon>
        <taxon>Mortierellomycetes</taxon>
        <taxon>Mortierellales</taxon>
        <taxon>Mortierellaceae</taxon>
        <taxon>Entomortierella</taxon>
    </lineage>
</organism>
<keyword evidence="6" id="KW-0509">mRNA transport</keyword>
<protein>
    <submittedName>
        <fullName evidence="14">Nucleoporin NDC1</fullName>
    </submittedName>
</protein>
<evidence type="ECO:0000256" key="4">
    <source>
        <dbReference type="ARBA" id="ARBA00022448"/>
    </source>
</evidence>
<dbReference type="Proteomes" id="UP000703661">
    <property type="component" value="Unassembled WGS sequence"/>
</dbReference>
<dbReference type="InterPro" id="IPR019049">
    <property type="entry name" value="Nucleoporin_prot_Ndc1/Nup"/>
</dbReference>
<keyword evidence="5 13" id="KW-0812">Transmembrane</keyword>
<evidence type="ECO:0000313" key="14">
    <source>
        <dbReference type="EMBL" id="KAG0016384.1"/>
    </source>
</evidence>
<dbReference type="GO" id="GO:0070762">
    <property type="term" value="C:nuclear pore transmembrane ring"/>
    <property type="evidence" value="ECO:0007669"/>
    <property type="project" value="TreeGrafter"/>
</dbReference>
<keyword evidence="8 13" id="KW-1133">Transmembrane helix</keyword>
<dbReference type="PANTHER" id="PTHR13269">
    <property type="entry name" value="NUCLEOPORIN NDC1"/>
    <property type="match status" value="1"/>
</dbReference>
<proteinExistence type="inferred from homology"/>
<dbReference type="PANTHER" id="PTHR13269:SF6">
    <property type="entry name" value="NUCLEOPORIN NDC1"/>
    <property type="match status" value="1"/>
</dbReference>
<keyword evidence="11 13" id="KW-0472">Membrane</keyword>
<comment type="similarity">
    <text evidence="3">Belongs to the NDC1 family.</text>
</comment>
<dbReference type="GO" id="GO:0051028">
    <property type="term" value="P:mRNA transport"/>
    <property type="evidence" value="ECO:0007669"/>
    <property type="project" value="UniProtKB-KW"/>
</dbReference>